<dbReference type="InterPro" id="IPR037923">
    <property type="entry name" value="HTH-like"/>
</dbReference>
<keyword evidence="6" id="KW-1185">Reference proteome</keyword>
<reference evidence="6" key="1">
    <citation type="journal article" date="2019" name="Int. J. Syst. Evol. Microbiol.">
        <title>The Global Catalogue of Microorganisms (GCM) 10K type strain sequencing project: providing services to taxonomists for standard genome sequencing and annotation.</title>
        <authorList>
            <consortium name="The Broad Institute Genomics Platform"/>
            <consortium name="The Broad Institute Genome Sequencing Center for Infectious Disease"/>
            <person name="Wu L."/>
            <person name="Ma J."/>
        </authorList>
    </citation>
    <scope>NUCLEOTIDE SEQUENCE [LARGE SCALE GENOMIC DNA]</scope>
    <source>
        <strain evidence="6">CCM 9110</strain>
    </source>
</reference>
<comment type="caution">
    <text evidence="5">The sequence shown here is derived from an EMBL/GenBank/DDBJ whole genome shotgun (WGS) entry which is preliminary data.</text>
</comment>
<keyword evidence="1" id="KW-0805">Transcription regulation</keyword>
<dbReference type="InterPro" id="IPR018060">
    <property type="entry name" value="HTH_AraC"/>
</dbReference>
<dbReference type="SMART" id="SM00342">
    <property type="entry name" value="HTH_ARAC"/>
    <property type="match status" value="1"/>
</dbReference>
<evidence type="ECO:0000313" key="5">
    <source>
        <dbReference type="EMBL" id="MFD1398252.1"/>
    </source>
</evidence>
<protein>
    <submittedName>
        <fullName evidence="5">Helix-turn-helix domain-containing protein</fullName>
    </submittedName>
</protein>
<evidence type="ECO:0000256" key="1">
    <source>
        <dbReference type="ARBA" id="ARBA00023015"/>
    </source>
</evidence>
<dbReference type="PROSITE" id="PS00041">
    <property type="entry name" value="HTH_ARAC_FAMILY_1"/>
    <property type="match status" value="1"/>
</dbReference>
<dbReference type="PANTHER" id="PTHR43280:SF30">
    <property type="entry name" value="MMSAB OPERON REGULATORY PROTEIN"/>
    <property type="match status" value="1"/>
</dbReference>
<dbReference type="Pfam" id="PF12833">
    <property type="entry name" value="HTH_18"/>
    <property type="match status" value="1"/>
</dbReference>
<dbReference type="SUPFAM" id="SSF46689">
    <property type="entry name" value="Homeodomain-like"/>
    <property type="match status" value="2"/>
</dbReference>
<dbReference type="PROSITE" id="PS01124">
    <property type="entry name" value="HTH_ARAC_FAMILY_2"/>
    <property type="match status" value="1"/>
</dbReference>
<accession>A0ABW4BCL4</accession>
<dbReference type="PRINTS" id="PR00032">
    <property type="entry name" value="HTHARAC"/>
</dbReference>
<feature type="domain" description="HTH araC/xylS-type" evidence="4">
    <location>
        <begin position="187"/>
        <end position="285"/>
    </location>
</feature>
<dbReference type="EMBL" id="JBHTOA010000016">
    <property type="protein sequence ID" value="MFD1398252.1"/>
    <property type="molecule type" value="Genomic_DNA"/>
</dbReference>
<evidence type="ECO:0000259" key="4">
    <source>
        <dbReference type="PROSITE" id="PS01124"/>
    </source>
</evidence>
<proteinExistence type="predicted"/>
<evidence type="ECO:0000256" key="2">
    <source>
        <dbReference type="ARBA" id="ARBA00023125"/>
    </source>
</evidence>
<sequence length="285" mass="31936">MRTLEANFDDDTQLVFPIKNDSAALAHPLISGTAPVELGHYAVARHHFQIRPQGQADWLLLHCLEGEGEVVVAGQRQQLRANELLCIPPQTPHEYAASHKAPWTLVWCHFRLGSAASGLVTPSIQRLQSAARQQQLLAHWSELFAVCAAQYTVANAVCASQLLRLILAESYWLADDQPQAAGNEHLTQAILHMQRHLGVHQTLAELAQGLALPKSTLSRLFHQAYQMGPLDYWTRLRMEKACQQLRISRTPVKTIAAQLGYADPLYFSRQFKRVIGLAPSQYRTR</sequence>
<dbReference type="InterPro" id="IPR009057">
    <property type="entry name" value="Homeodomain-like_sf"/>
</dbReference>
<dbReference type="Gene3D" id="2.60.120.280">
    <property type="entry name" value="Regulatory protein AraC"/>
    <property type="match status" value="1"/>
</dbReference>
<dbReference type="InterPro" id="IPR003313">
    <property type="entry name" value="AraC-bd"/>
</dbReference>
<dbReference type="RefSeq" id="WP_204117884.1">
    <property type="nucleotide sequence ID" value="NZ_BOLV01000001.1"/>
</dbReference>
<dbReference type="Proteomes" id="UP001597199">
    <property type="component" value="Unassembled WGS sequence"/>
</dbReference>
<dbReference type="SUPFAM" id="SSF51215">
    <property type="entry name" value="Regulatory protein AraC"/>
    <property type="match status" value="1"/>
</dbReference>
<gene>
    <name evidence="5" type="ORF">ACFQ41_02900</name>
</gene>
<evidence type="ECO:0000256" key="3">
    <source>
        <dbReference type="ARBA" id="ARBA00023163"/>
    </source>
</evidence>
<organism evidence="5 6">
    <name type="scientific">Lacticaseibacillus suilingensis</name>
    <dbReference type="NCBI Taxonomy" id="2799577"/>
    <lineage>
        <taxon>Bacteria</taxon>
        <taxon>Bacillati</taxon>
        <taxon>Bacillota</taxon>
        <taxon>Bacilli</taxon>
        <taxon>Lactobacillales</taxon>
        <taxon>Lactobacillaceae</taxon>
        <taxon>Lacticaseibacillus</taxon>
    </lineage>
</organism>
<dbReference type="CDD" id="cd06986">
    <property type="entry name" value="cupin_MmsR-like_N"/>
    <property type="match status" value="1"/>
</dbReference>
<keyword evidence="3" id="KW-0804">Transcription</keyword>
<name>A0ABW4BCL4_9LACO</name>
<dbReference type="InterPro" id="IPR020449">
    <property type="entry name" value="Tscrpt_reg_AraC-type_HTH"/>
</dbReference>
<dbReference type="InterPro" id="IPR018062">
    <property type="entry name" value="HTH_AraC-typ_CS"/>
</dbReference>
<evidence type="ECO:0000313" key="6">
    <source>
        <dbReference type="Proteomes" id="UP001597199"/>
    </source>
</evidence>
<keyword evidence="2" id="KW-0238">DNA-binding</keyword>
<dbReference type="PANTHER" id="PTHR43280">
    <property type="entry name" value="ARAC-FAMILY TRANSCRIPTIONAL REGULATOR"/>
    <property type="match status" value="1"/>
</dbReference>
<dbReference type="Gene3D" id="1.10.10.60">
    <property type="entry name" value="Homeodomain-like"/>
    <property type="match status" value="1"/>
</dbReference>
<dbReference type="Pfam" id="PF02311">
    <property type="entry name" value="AraC_binding"/>
    <property type="match status" value="1"/>
</dbReference>